<dbReference type="Pfam" id="PF00563">
    <property type="entry name" value="EAL"/>
    <property type="match status" value="1"/>
</dbReference>
<dbReference type="InterPro" id="IPR029787">
    <property type="entry name" value="Nucleotide_cyclase"/>
</dbReference>
<dbReference type="GO" id="GO:0071111">
    <property type="term" value="F:cyclic-guanylate-specific phosphodiesterase activity"/>
    <property type="evidence" value="ECO:0007669"/>
    <property type="project" value="InterPro"/>
</dbReference>
<dbReference type="SMART" id="SM00052">
    <property type="entry name" value="EAL"/>
    <property type="match status" value="1"/>
</dbReference>
<dbReference type="SUPFAM" id="SSF55073">
    <property type="entry name" value="Nucleotide cyclase"/>
    <property type="match status" value="1"/>
</dbReference>
<protein>
    <submittedName>
        <fullName evidence="4">Diguanylate cyclase (GGDEF) domain-containing protein</fullName>
    </submittedName>
</protein>
<dbReference type="Pfam" id="PF00990">
    <property type="entry name" value="GGDEF"/>
    <property type="match status" value="1"/>
</dbReference>
<evidence type="ECO:0000313" key="4">
    <source>
        <dbReference type="EMBL" id="SHI09003.1"/>
    </source>
</evidence>
<dbReference type="InterPro" id="IPR001633">
    <property type="entry name" value="EAL_dom"/>
</dbReference>
<dbReference type="EMBL" id="FQXP01000012">
    <property type="protein sequence ID" value="SHI09003.1"/>
    <property type="molecule type" value="Genomic_DNA"/>
</dbReference>
<evidence type="ECO:0000313" key="5">
    <source>
        <dbReference type="Proteomes" id="UP000184526"/>
    </source>
</evidence>
<feature type="transmembrane region" description="Helical" evidence="1">
    <location>
        <begin position="320"/>
        <end position="340"/>
    </location>
</feature>
<reference evidence="4 5" key="1">
    <citation type="submission" date="2016-11" db="EMBL/GenBank/DDBJ databases">
        <authorList>
            <person name="Jaros S."/>
            <person name="Januszkiewicz K."/>
            <person name="Wedrychowicz H."/>
        </authorList>
    </citation>
    <scope>NUCLEOTIDE SEQUENCE [LARGE SCALE GENOMIC DNA]</scope>
    <source>
        <strain evidence="4 5">DSM 3089</strain>
    </source>
</reference>
<dbReference type="PANTHER" id="PTHR33121:SF71">
    <property type="entry name" value="OXYGEN SENSOR PROTEIN DOSP"/>
    <property type="match status" value="1"/>
</dbReference>
<accession>A0A1M5YBX4</accession>
<dbReference type="PROSITE" id="PS50887">
    <property type="entry name" value="GGDEF"/>
    <property type="match status" value="1"/>
</dbReference>
<organism evidence="4 5">
    <name type="scientific">Clostridium collagenovorans DSM 3089</name>
    <dbReference type="NCBI Taxonomy" id="1121306"/>
    <lineage>
        <taxon>Bacteria</taxon>
        <taxon>Bacillati</taxon>
        <taxon>Bacillota</taxon>
        <taxon>Clostridia</taxon>
        <taxon>Eubacteriales</taxon>
        <taxon>Clostridiaceae</taxon>
        <taxon>Clostridium</taxon>
    </lineage>
</organism>
<evidence type="ECO:0000259" key="3">
    <source>
        <dbReference type="PROSITE" id="PS50887"/>
    </source>
</evidence>
<keyword evidence="1" id="KW-1133">Transmembrane helix</keyword>
<keyword evidence="5" id="KW-1185">Reference proteome</keyword>
<dbReference type="PROSITE" id="PS50883">
    <property type="entry name" value="EAL"/>
    <property type="match status" value="1"/>
</dbReference>
<dbReference type="NCBIfam" id="TIGR00254">
    <property type="entry name" value="GGDEF"/>
    <property type="match status" value="1"/>
</dbReference>
<dbReference type="SUPFAM" id="SSF141868">
    <property type="entry name" value="EAL domain-like"/>
    <property type="match status" value="1"/>
</dbReference>
<keyword evidence="1" id="KW-0472">Membrane</keyword>
<dbReference type="AlphaFoldDB" id="A0A1M5YBX4"/>
<keyword evidence="1" id="KW-0812">Transmembrane</keyword>
<sequence length="783" mass="90824">MNIRLKYKDKEKSMRNMCKGEWWKFNKKGVIANYTEKEFNNLINFCILIIVGIFVLIVGIYINIFNGALNDYMEGTLHELAKENAAIVKKQIMMDMETLEVASKIMESKGNQSQNRFVASINGSKRMGVFKEVGLSDLEGNAVTTLVDHVNIGDRDYFKEALQGKSNVSGGIVDRTDFKEIIIYSTPVYKDGEIVAVIFATNNIEDYSRILDLNIFEKSGYTHVVKSNGDYIIKSTYKDDEEYKNLFSEMRARTIGVYDEEDIHGMENHVKIQKSGVIEVEIEKGKRYVSFAPIYINDWYVIFVVRKNLVMEKLMSTFNLAFWSFILILVGYIGVLIYLMRSNGKNKLNLKRLAYVDEITMHANYRKMTIEVKEILDNAKDKRYAYLVFDIDKFKDINDLYGYEQGSTVLKQIIDRIGRSLFYDERIARIYNDKFAVLIRYFDKGSLAKRIKDVYERVILQGDIIVSTFVMSTGVYVIEDNSESIDDIRDKANLARKTVKNSHKSSMEFYDEKLVNKMLYEQEVTNEMQDALKNDEFKIYMQPKYDLKTKKLCSSEALIRWEHPHKGIIPASRFIPIFEDNGFIKEIDLYVFEEVCRRLNEWIGCGLTPTIVSVNLSRVHMFDRYIPEKLEFIAKKYLVNPEMIELEITESVVLDKSKDLIYIIEKMKMIGFRIAMDDFGTGYSSLNLLKDLPIDVLKLNKEFLGSGGTSSKGLLVIKDIIVMAKHLNLEVVVEDIETEEQYELLKSMDSDVGQVFLFSKAVTMKEYEKVLRDSLTWKREDKN</sequence>
<dbReference type="InterPro" id="IPR050706">
    <property type="entry name" value="Cyclic-di-GMP_PDE-like"/>
</dbReference>
<evidence type="ECO:0000256" key="1">
    <source>
        <dbReference type="SAM" id="Phobius"/>
    </source>
</evidence>
<proteinExistence type="predicted"/>
<dbReference type="Gene3D" id="3.30.450.20">
    <property type="entry name" value="PAS domain"/>
    <property type="match status" value="1"/>
</dbReference>
<dbReference type="SMART" id="SM00267">
    <property type="entry name" value="GGDEF"/>
    <property type="match status" value="1"/>
</dbReference>
<evidence type="ECO:0000259" key="2">
    <source>
        <dbReference type="PROSITE" id="PS50883"/>
    </source>
</evidence>
<dbReference type="CDD" id="cd01948">
    <property type="entry name" value="EAL"/>
    <property type="match status" value="1"/>
</dbReference>
<gene>
    <name evidence="4" type="ORF">SAMN02745196_02787</name>
</gene>
<dbReference type="InterPro" id="IPR035919">
    <property type="entry name" value="EAL_sf"/>
</dbReference>
<dbReference type="STRING" id="1121306.SAMN02745196_02787"/>
<dbReference type="PANTHER" id="PTHR33121">
    <property type="entry name" value="CYCLIC DI-GMP PHOSPHODIESTERASE PDEF"/>
    <property type="match status" value="1"/>
</dbReference>
<dbReference type="RefSeq" id="WP_072832607.1">
    <property type="nucleotide sequence ID" value="NZ_FQXP01000012.1"/>
</dbReference>
<dbReference type="InterPro" id="IPR000160">
    <property type="entry name" value="GGDEF_dom"/>
</dbReference>
<name>A0A1M5YBX4_9CLOT</name>
<dbReference type="Proteomes" id="UP000184526">
    <property type="component" value="Unassembled WGS sequence"/>
</dbReference>
<feature type="domain" description="EAL" evidence="2">
    <location>
        <begin position="521"/>
        <end position="775"/>
    </location>
</feature>
<feature type="domain" description="GGDEF" evidence="3">
    <location>
        <begin position="382"/>
        <end position="512"/>
    </location>
</feature>
<dbReference type="Gene3D" id="3.20.20.450">
    <property type="entry name" value="EAL domain"/>
    <property type="match status" value="1"/>
</dbReference>
<feature type="transmembrane region" description="Helical" evidence="1">
    <location>
        <begin position="42"/>
        <end position="62"/>
    </location>
</feature>
<dbReference type="InterPro" id="IPR043128">
    <property type="entry name" value="Rev_trsase/Diguanyl_cyclase"/>
</dbReference>
<dbReference type="Gene3D" id="3.30.70.270">
    <property type="match status" value="1"/>
</dbReference>